<dbReference type="AlphaFoldDB" id="A0A2R6W421"/>
<feature type="compositionally biased region" description="Basic and acidic residues" evidence="1">
    <location>
        <begin position="320"/>
        <end position="351"/>
    </location>
</feature>
<dbReference type="EMBL" id="KZ772829">
    <property type="protein sequence ID" value="PTQ28591.1"/>
    <property type="molecule type" value="Genomic_DNA"/>
</dbReference>
<feature type="region of interest" description="Disordered" evidence="1">
    <location>
        <begin position="135"/>
        <end position="157"/>
    </location>
</feature>
<reference evidence="3" key="1">
    <citation type="journal article" date="2017" name="Cell">
        <title>Insights into land plant evolution garnered from the Marchantia polymorpha genome.</title>
        <authorList>
            <person name="Bowman J.L."/>
            <person name="Kohchi T."/>
            <person name="Yamato K.T."/>
            <person name="Jenkins J."/>
            <person name="Shu S."/>
            <person name="Ishizaki K."/>
            <person name="Yamaoka S."/>
            <person name="Nishihama R."/>
            <person name="Nakamura Y."/>
            <person name="Berger F."/>
            <person name="Adam C."/>
            <person name="Aki S.S."/>
            <person name="Althoff F."/>
            <person name="Araki T."/>
            <person name="Arteaga-Vazquez M.A."/>
            <person name="Balasubrmanian S."/>
            <person name="Barry K."/>
            <person name="Bauer D."/>
            <person name="Boehm C.R."/>
            <person name="Briginshaw L."/>
            <person name="Caballero-Perez J."/>
            <person name="Catarino B."/>
            <person name="Chen F."/>
            <person name="Chiyoda S."/>
            <person name="Chovatia M."/>
            <person name="Davies K.M."/>
            <person name="Delmans M."/>
            <person name="Demura T."/>
            <person name="Dierschke T."/>
            <person name="Dolan L."/>
            <person name="Dorantes-Acosta A.E."/>
            <person name="Eklund D.M."/>
            <person name="Florent S.N."/>
            <person name="Flores-Sandoval E."/>
            <person name="Fujiyama A."/>
            <person name="Fukuzawa H."/>
            <person name="Galik B."/>
            <person name="Grimanelli D."/>
            <person name="Grimwood J."/>
            <person name="Grossniklaus U."/>
            <person name="Hamada T."/>
            <person name="Haseloff J."/>
            <person name="Hetherington A.J."/>
            <person name="Higo A."/>
            <person name="Hirakawa Y."/>
            <person name="Hundley H.N."/>
            <person name="Ikeda Y."/>
            <person name="Inoue K."/>
            <person name="Inoue S.I."/>
            <person name="Ishida S."/>
            <person name="Jia Q."/>
            <person name="Kakita M."/>
            <person name="Kanazawa T."/>
            <person name="Kawai Y."/>
            <person name="Kawashima T."/>
            <person name="Kennedy M."/>
            <person name="Kinose K."/>
            <person name="Kinoshita T."/>
            <person name="Kohara Y."/>
            <person name="Koide E."/>
            <person name="Komatsu K."/>
            <person name="Kopischke S."/>
            <person name="Kubo M."/>
            <person name="Kyozuka J."/>
            <person name="Lagercrantz U."/>
            <person name="Lin S.S."/>
            <person name="Lindquist E."/>
            <person name="Lipzen A.M."/>
            <person name="Lu C.W."/>
            <person name="De Luna E."/>
            <person name="Martienssen R.A."/>
            <person name="Minamino N."/>
            <person name="Mizutani M."/>
            <person name="Mizutani M."/>
            <person name="Mochizuki N."/>
            <person name="Monte I."/>
            <person name="Mosher R."/>
            <person name="Nagasaki H."/>
            <person name="Nakagami H."/>
            <person name="Naramoto S."/>
            <person name="Nishitani K."/>
            <person name="Ohtani M."/>
            <person name="Okamoto T."/>
            <person name="Okumura M."/>
            <person name="Phillips J."/>
            <person name="Pollak B."/>
            <person name="Reinders A."/>
            <person name="Rovekamp M."/>
            <person name="Sano R."/>
            <person name="Sawa S."/>
            <person name="Schmid M.W."/>
            <person name="Shirakawa M."/>
            <person name="Solano R."/>
            <person name="Spunde A."/>
            <person name="Suetsugu N."/>
            <person name="Sugano S."/>
            <person name="Sugiyama A."/>
            <person name="Sun R."/>
            <person name="Suzuki Y."/>
            <person name="Takenaka M."/>
            <person name="Takezawa D."/>
            <person name="Tomogane H."/>
            <person name="Tsuzuki M."/>
            <person name="Ueda T."/>
            <person name="Umeda M."/>
            <person name="Ward J.M."/>
            <person name="Watanabe Y."/>
            <person name="Yazaki K."/>
            <person name="Yokoyama R."/>
            <person name="Yoshitake Y."/>
            <person name="Yotsui I."/>
            <person name="Zachgo S."/>
            <person name="Schmutz J."/>
        </authorList>
    </citation>
    <scope>NUCLEOTIDE SEQUENCE [LARGE SCALE GENOMIC DNA]</scope>
    <source>
        <strain evidence="3">Tak-1</strain>
    </source>
</reference>
<feature type="region of interest" description="Disordered" evidence="1">
    <location>
        <begin position="57"/>
        <end position="85"/>
    </location>
</feature>
<keyword evidence="3" id="KW-1185">Reference proteome</keyword>
<accession>A0A2R6W421</accession>
<name>A0A2R6W421_MARPO</name>
<feature type="region of interest" description="Disordered" evidence="1">
    <location>
        <begin position="312"/>
        <end position="372"/>
    </location>
</feature>
<evidence type="ECO:0000313" key="3">
    <source>
        <dbReference type="Proteomes" id="UP000244005"/>
    </source>
</evidence>
<feature type="compositionally biased region" description="Polar residues" evidence="1">
    <location>
        <begin position="1"/>
        <end position="19"/>
    </location>
</feature>
<dbReference type="Proteomes" id="UP000244005">
    <property type="component" value="Unassembled WGS sequence"/>
</dbReference>
<organism evidence="2 3">
    <name type="scientific">Marchantia polymorpha</name>
    <name type="common">Common liverwort</name>
    <name type="synonym">Marchantia aquatica</name>
    <dbReference type="NCBI Taxonomy" id="3197"/>
    <lineage>
        <taxon>Eukaryota</taxon>
        <taxon>Viridiplantae</taxon>
        <taxon>Streptophyta</taxon>
        <taxon>Embryophyta</taxon>
        <taxon>Marchantiophyta</taxon>
        <taxon>Marchantiopsida</taxon>
        <taxon>Marchantiidae</taxon>
        <taxon>Marchantiales</taxon>
        <taxon>Marchantiaceae</taxon>
        <taxon>Marchantia</taxon>
    </lineage>
</organism>
<feature type="region of interest" description="Disordered" evidence="1">
    <location>
        <begin position="1"/>
        <end position="43"/>
    </location>
</feature>
<feature type="compositionally biased region" description="Gly residues" evidence="1">
    <location>
        <begin position="232"/>
        <end position="249"/>
    </location>
</feature>
<gene>
    <name evidence="2" type="ORF">MARPO_0159s0008</name>
</gene>
<proteinExistence type="predicted"/>
<feature type="region of interest" description="Disordered" evidence="1">
    <location>
        <begin position="197"/>
        <end position="269"/>
    </location>
</feature>
<protein>
    <submittedName>
        <fullName evidence="2">Uncharacterized protein</fullName>
    </submittedName>
</protein>
<sequence>MSSSGGICTIDTGNPTFDFNSEPRCANPSLGRAGQGSPEWNEPGATGYFCWGRAGERRRSSEFAARSSSAGKRRMRDRTRGARGRSRTRAWGLYLRSGRKRMKWGQGARAGQWEAAAWQAVLMCGRGVREQSIGKKGTGRAIDDDGQRGRAGRGWPAAGAPVHLCPKVWRGGRGGGAWLGWAGLGWAGLAWLSRARETRSGRRSDERRGGGGGGGARRGARADGVEQEEGTKGGGGGGGALLGGGGEGGRVGREVRPGGGIAASEGARRGSVRDLEFGGRILRIVLWRAGEGGREGRGALVGAGGVGWWQRRRWRGNGQTDKKLERADGRGREGGRQSERAREKEGGRGGEGEAPAAQRGRGGRKGERGGGGGRGAVEVVVILVKKGRASSGRTAQLLRRKRVTFVTGRKRRCLLLDEVLCFVRSLEIEVEEAGRFW</sequence>
<feature type="compositionally biased region" description="Basic residues" evidence="1">
    <location>
        <begin position="71"/>
        <end position="85"/>
    </location>
</feature>
<evidence type="ECO:0000313" key="2">
    <source>
        <dbReference type="EMBL" id="PTQ28591.1"/>
    </source>
</evidence>
<evidence type="ECO:0000256" key="1">
    <source>
        <dbReference type="SAM" id="MobiDB-lite"/>
    </source>
</evidence>
<feature type="compositionally biased region" description="Basic and acidic residues" evidence="1">
    <location>
        <begin position="197"/>
        <end position="209"/>
    </location>
</feature>
<dbReference type="OMA" id="GEAFPWA"/>